<dbReference type="InterPro" id="IPR024527">
    <property type="entry name" value="Eisosome1"/>
</dbReference>
<dbReference type="GO" id="GO:0070941">
    <property type="term" value="P:eisosome assembly"/>
    <property type="evidence" value="ECO:0007669"/>
    <property type="project" value="TreeGrafter"/>
</dbReference>
<dbReference type="AlphaFoldDB" id="G3ARS9"/>
<comment type="similarity">
    <text evidence="1">Belongs to the EIS1 family.</text>
</comment>
<keyword evidence="4" id="KW-1185">Reference proteome</keyword>
<feature type="region of interest" description="Disordered" evidence="2">
    <location>
        <begin position="525"/>
        <end position="573"/>
    </location>
</feature>
<organism evidence="4">
    <name type="scientific">Spathaspora passalidarum (strain NRRL Y-27907 / 11-Y1)</name>
    <dbReference type="NCBI Taxonomy" id="619300"/>
    <lineage>
        <taxon>Eukaryota</taxon>
        <taxon>Fungi</taxon>
        <taxon>Dikarya</taxon>
        <taxon>Ascomycota</taxon>
        <taxon>Saccharomycotina</taxon>
        <taxon>Pichiomycetes</taxon>
        <taxon>Debaryomycetaceae</taxon>
        <taxon>Spathaspora</taxon>
    </lineage>
</organism>
<feature type="compositionally biased region" description="Basic and acidic residues" evidence="2">
    <location>
        <begin position="633"/>
        <end position="642"/>
    </location>
</feature>
<sequence length="758" mass="84067">MSHSAYQTSGKPLSAEALYHQRLKQGVFHSPSGTIVGVNSNASDTAALLAASSDLTVKPSYERTIAPEAQVAALAAKQQKIEAWKREKEDPYADAAAANARTSTIGSTSGASSVYTGIPSMNSTSVYRAAQQNSSSTMTSRINPEKDIKRSGIQSKQSSGSLNIDKISQVANQNSSKSLNSRFNPDLDYRSGLNANKEGNSLAASSAAASLKMGGGSFTHQAASQTRSSTFKARDVVNATLLQAANNKANERLNSISAQTPLNVKQQAQLYAKALAVAQKNSDERLKSHQAGVINLGGGLTITQTQLDQLASSYVQPILKDIESKADLKRQDDLEKKQKQLELEEAHQRAKQEEVEAKLKERRDLEAAKLKRVEENEQRKKEEDDRYEEYQGTRNLEVEDKVAELKALEDKYAQEREALLAEKQANQDRIDEEEAGKIEARKTELEEMQSERDEELRPTLEELTEANGKLQEVTDARDELKNEFEAAEKLNKEYEEKLADLTAKLDETRADIEKYSTDLEEAIAKHENTDKEVSDLQELHDKELEQHENESKDLDEKLAQLEKDKEEHTTEKANKKKEILDELDLKVKDERKINNELPEHLKNDIDEDRIRDTGSLFSVEEPEIKHIPLVKEPSPEPKKDDITEAAAASAAAATPIAPVGRSSTNKRKSFSKRLSSIFKSSKDKYSAPVSSPKKATPTKSIEKEVTSTKNEPSAISSNQIKELKDTRSETAATDFGDIDDLSLNQNENPEKGLFKEDI</sequence>
<dbReference type="RefSeq" id="XP_007376124.1">
    <property type="nucleotide sequence ID" value="XM_007376062.1"/>
</dbReference>
<dbReference type="eggNOG" id="ENOG502S8WV">
    <property type="taxonomic scope" value="Eukaryota"/>
</dbReference>
<feature type="region of interest" description="Disordered" evidence="2">
    <location>
        <begin position="419"/>
        <end position="477"/>
    </location>
</feature>
<dbReference type="Proteomes" id="UP000000709">
    <property type="component" value="Unassembled WGS sequence"/>
</dbReference>
<dbReference type="FunCoup" id="G3ARS9">
    <property type="interactions" value="79"/>
</dbReference>
<dbReference type="Pfam" id="PF12757">
    <property type="entry name" value="Eisosome1"/>
    <property type="match status" value="1"/>
</dbReference>
<dbReference type="PANTHER" id="PTHR28298">
    <property type="entry name" value="EISOSOME PROTEIN 1"/>
    <property type="match status" value="1"/>
</dbReference>
<evidence type="ECO:0008006" key="5">
    <source>
        <dbReference type="Google" id="ProtNLM"/>
    </source>
</evidence>
<feature type="compositionally biased region" description="Polar residues" evidence="2">
    <location>
        <begin position="127"/>
        <end position="142"/>
    </location>
</feature>
<feature type="compositionally biased region" description="Basic and acidic residues" evidence="2">
    <location>
        <begin position="419"/>
        <end position="460"/>
    </location>
</feature>
<name>G3ARS9_SPAPN</name>
<feature type="compositionally biased region" description="Basic and acidic residues" evidence="2">
    <location>
        <begin position="748"/>
        <end position="758"/>
    </location>
</feature>
<feature type="compositionally biased region" description="Polar residues" evidence="2">
    <location>
        <begin position="152"/>
        <end position="162"/>
    </location>
</feature>
<protein>
    <recommendedName>
        <fullName evidence="5">Eisosome protein 1</fullName>
    </recommendedName>
</protein>
<dbReference type="OMA" id="HAGNERQ"/>
<feature type="region of interest" description="Disordered" evidence="2">
    <location>
        <begin position="366"/>
        <end position="400"/>
    </location>
</feature>
<dbReference type="GeneID" id="18870269"/>
<evidence type="ECO:0000256" key="2">
    <source>
        <dbReference type="SAM" id="MobiDB-lite"/>
    </source>
</evidence>
<proteinExistence type="inferred from homology"/>
<feature type="region of interest" description="Disordered" evidence="2">
    <location>
        <begin position="624"/>
        <end position="758"/>
    </location>
</feature>
<feature type="compositionally biased region" description="Polar residues" evidence="2">
    <location>
        <begin position="707"/>
        <end position="720"/>
    </location>
</feature>
<dbReference type="HOGENOM" id="CLU_014212_0_0_1"/>
<reference evidence="3 4" key="1">
    <citation type="journal article" date="2011" name="Proc. Natl. Acad. Sci. U.S.A.">
        <title>Comparative genomics of xylose-fermenting fungi for enhanced biofuel production.</title>
        <authorList>
            <person name="Wohlbach D.J."/>
            <person name="Kuo A."/>
            <person name="Sato T.K."/>
            <person name="Potts K.M."/>
            <person name="Salamov A.A."/>
            <person name="LaButti K.M."/>
            <person name="Sun H."/>
            <person name="Clum A."/>
            <person name="Pangilinan J.L."/>
            <person name="Lindquist E.A."/>
            <person name="Lucas S."/>
            <person name="Lapidus A."/>
            <person name="Jin M."/>
            <person name="Gunawan C."/>
            <person name="Balan V."/>
            <person name="Dale B.E."/>
            <person name="Jeffries T.W."/>
            <person name="Zinkel R."/>
            <person name="Barry K.W."/>
            <person name="Grigoriev I.V."/>
            <person name="Gasch A.P."/>
        </authorList>
    </citation>
    <scope>NUCLEOTIDE SEQUENCE [LARGE SCALE GENOMIC DNA]</scope>
    <source>
        <strain evidence="4">NRRL Y-27907 / 11-Y1</strain>
    </source>
</reference>
<evidence type="ECO:0000256" key="1">
    <source>
        <dbReference type="ARBA" id="ARBA00008528"/>
    </source>
</evidence>
<dbReference type="OrthoDB" id="4070583at2759"/>
<dbReference type="InParanoid" id="G3ARS9"/>
<evidence type="ECO:0000313" key="4">
    <source>
        <dbReference type="Proteomes" id="UP000000709"/>
    </source>
</evidence>
<dbReference type="PANTHER" id="PTHR28298:SF1">
    <property type="entry name" value="EISOSOME PROTEIN 1"/>
    <property type="match status" value="1"/>
</dbReference>
<accession>G3ARS9</accession>
<feature type="region of interest" description="Disordered" evidence="2">
    <location>
        <begin position="127"/>
        <end position="164"/>
    </location>
</feature>
<dbReference type="EMBL" id="GL996503">
    <property type="protein sequence ID" value="EGW31346.1"/>
    <property type="molecule type" value="Genomic_DNA"/>
</dbReference>
<dbReference type="KEGG" id="spaa:SPAPADRAFT_140115"/>
<gene>
    <name evidence="3" type="ORF">SPAPADRAFT_140115</name>
</gene>
<evidence type="ECO:0000313" key="3">
    <source>
        <dbReference type="EMBL" id="EGW31346.1"/>
    </source>
</evidence>